<reference evidence="4 5" key="1">
    <citation type="journal article" date="2016" name="Int. J. Syst. Evol. Microbiol.">
        <title>Descriptions of Anaerotaenia torta gen. nov., sp. nov. and Anaerocolumna cellulosilytica gen. nov., sp. nov. isolated from a methanogenic reactor of cattle waste.</title>
        <authorList>
            <person name="Uek A."/>
            <person name="Ohtaki Y."/>
            <person name="Kaku N."/>
            <person name="Ueki K."/>
        </authorList>
    </citation>
    <scope>NUCLEOTIDE SEQUENCE [LARGE SCALE GENOMIC DNA]</scope>
    <source>
        <strain evidence="4 5">SN021</strain>
    </source>
</reference>
<name>A0A6S6R0V9_9FIRM</name>
<dbReference type="Pfam" id="PF01613">
    <property type="entry name" value="Flavin_Reduct"/>
    <property type="match status" value="1"/>
</dbReference>
<dbReference type="GO" id="GO:0016646">
    <property type="term" value="F:oxidoreductase activity, acting on the CH-NH group of donors, NAD or NADP as acceptor"/>
    <property type="evidence" value="ECO:0007669"/>
    <property type="project" value="UniProtKB-ARBA"/>
</dbReference>
<dbReference type="InterPro" id="IPR002563">
    <property type="entry name" value="Flavin_Rdtase-like_dom"/>
</dbReference>
<dbReference type="Proteomes" id="UP000515561">
    <property type="component" value="Chromosome"/>
</dbReference>
<dbReference type="SUPFAM" id="SSF50475">
    <property type="entry name" value="FMN-binding split barrel"/>
    <property type="match status" value="1"/>
</dbReference>
<dbReference type="Gene3D" id="2.30.110.10">
    <property type="entry name" value="Electron Transport, Fmn-binding Protein, Chain A"/>
    <property type="match status" value="1"/>
</dbReference>
<dbReference type="SMART" id="SM00903">
    <property type="entry name" value="Flavin_Reduct"/>
    <property type="match status" value="1"/>
</dbReference>
<dbReference type="GO" id="GO:0010181">
    <property type="term" value="F:FMN binding"/>
    <property type="evidence" value="ECO:0007669"/>
    <property type="project" value="InterPro"/>
</dbReference>
<dbReference type="RefSeq" id="WP_184095587.1">
    <property type="nucleotide sequence ID" value="NZ_AP023367.1"/>
</dbReference>
<evidence type="ECO:0000256" key="2">
    <source>
        <dbReference type="ARBA" id="ARBA00022630"/>
    </source>
</evidence>
<keyword evidence="2" id="KW-0285">Flavoprotein</keyword>
<dbReference type="KEGG" id="acel:acsn021_07510"/>
<comment type="cofactor">
    <cofactor evidence="1">
        <name>FMN</name>
        <dbReference type="ChEBI" id="CHEBI:58210"/>
    </cofactor>
</comment>
<sequence>MSKINIEPSCVFSPQPMYLIGTKDEEGIPNFCIITWIGFSFDKTPHLMMTMGGSKQTKTNILRDKMFSANLVSEDIIWLADYFGTAGTEEKRKSKVAYDYEWGNALKVPVLEQSKWVYECEVTKIIELDGSHLFLSDIKNIQIDKAFEGIDLEMIDLKKLNTAIYAPYNYFSIGERIGSCGEWKNHLVND</sequence>
<dbReference type="InterPro" id="IPR012349">
    <property type="entry name" value="Split_barrel_FMN-bd"/>
</dbReference>
<accession>A0A6S6R0V9</accession>
<evidence type="ECO:0000256" key="3">
    <source>
        <dbReference type="ARBA" id="ARBA00038054"/>
    </source>
</evidence>
<protein>
    <submittedName>
        <fullName evidence="4">Uncharacterized protein</fullName>
    </submittedName>
</protein>
<gene>
    <name evidence="4" type="ORF">acsn021_07510</name>
</gene>
<dbReference type="AlphaFoldDB" id="A0A6S6R0V9"/>
<evidence type="ECO:0000313" key="4">
    <source>
        <dbReference type="EMBL" id="BCJ93182.1"/>
    </source>
</evidence>
<dbReference type="PANTHER" id="PTHR43567:SF1">
    <property type="entry name" value="FLAVOREDOXIN"/>
    <property type="match status" value="1"/>
</dbReference>
<organism evidence="4 5">
    <name type="scientific">Anaerocolumna cellulosilytica</name>
    <dbReference type="NCBI Taxonomy" id="433286"/>
    <lineage>
        <taxon>Bacteria</taxon>
        <taxon>Bacillati</taxon>
        <taxon>Bacillota</taxon>
        <taxon>Clostridia</taxon>
        <taxon>Lachnospirales</taxon>
        <taxon>Lachnospiraceae</taxon>
        <taxon>Anaerocolumna</taxon>
    </lineage>
</organism>
<dbReference type="EMBL" id="AP023367">
    <property type="protein sequence ID" value="BCJ93182.1"/>
    <property type="molecule type" value="Genomic_DNA"/>
</dbReference>
<proteinExistence type="inferred from homology"/>
<evidence type="ECO:0000256" key="1">
    <source>
        <dbReference type="ARBA" id="ARBA00001917"/>
    </source>
</evidence>
<comment type="similarity">
    <text evidence="3">Belongs to the flavoredoxin family.</text>
</comment>
<keyword evidence="5" id="KW-1185">Reference proteome</keyword>
<dbReference type="InterPro" id="IPR052174">
    <property type="entry name" value="Flavoredoxin"/>
</dbReference>
<dbReference type="PANTHER" id="PTHR43567">
    <property type="entry name" value="FLAVOREDOXIN-RELATED-RELATED"/>
    <property type="match status" value="1"/>
</dbReference>
<evidence type="ECO:0000313" key="5">
    <source>
        <dbReference type="Proteomes" id="UP000515561"/>
    </source>
</evidence>